<keyword evidence="6" id="KW-0479">Metal-binding</keyword>
<dbReference type="Gene3D" id="3.30.420.10">
    <property type="entry name" value="Ribonuclease H-like superfamily/Ribonuclease H"/>
    <property type="match status" value="1"/>
</dbReference>
<dbReference type="InterPro" id="IPR054708">
    <property type="entry name" value="MTPAP-like_central"/>
</dbReference>
<dbReference type="OrthoDB" id="2274644at2759"/>
<evidence type="ECO:0000256" key="2">
    <source>
        <dbReference type="ARBA" id="ARBA00001946"/>
    </source>
</evidence>
<dbReference type="PANTHER" id="PTHR12271">
    <property type="entry name" value="POLY A POLYMERASE CID PAP -RELATED"/>
    <property type="match status" value="1"/>
</dbReference>
<evidence type="ECO:0000256" key="6">
    <source>
        <dbReference type="ARBA" id="ARBA00022723"/>
    </source>
</evidence>
<dbReference type="InterPro" id="IPR036397">
    <property type="entry name" value="RNaseH_sf"/>
</dbReference>
<feature type="compositionally biased region" description="Polar residues" evidence="9">
    <location>
        <begin position="114"/>
        <end position="123"/>
    </location>
</feature>
<dbReference type="PANTHER" id="PTHR12271:SF40">
    <property type="entry name" value="POLY(A) RNA POLYMERASE GLD2"/>
    <property type="match status" value="1"/>
</dbReference>
<name>A0A4C1XHQ6_EUMVA</name>
<dbReference type="GO" id="GO:1990817">
    <property type="term" value="F:poly(A) RNA polymerase activity"/>
    <property type="evidence" value="ECO:0007669"/>
    <property type="project" value="UniProtKB-ARBA"/>
</dbReference>
<comment type="similarity">
    <text evidence="8">Belongs to the DNA polymerase type-B-like family. GLD2 subfamily.</text>
</comment>
<dbReference type="Pfam" id="PF22600">
    <property type="entry name" value="MTPAP-like_central"/>
    <property type="match status" value="1"/>
</dbReference>
<feature type="compositionally biased region" description="Low complexity" evidence="9">
    <location>
        <begin position="90"/>
        <end position="101"/>
    </location>
</feature>
<evidence type="ECO:0000313" key="13">
    <source>
        <dbReference type="Proteomes" id="UP000299102"/>
    </source>
</evidence>
<comment type="cofactor">
    <cofactor evidence="1">
        <name>Mn(2+)</name>
        <dbReference type="ChEBI" id="CHEBI:29035"/>
    </cofactor>
</comment>
<dbReference type="STRING" id="151549.A0A4C1XHQ6"/>
<comment type="cofactor">
    <cofactor evidence="2">
        <name>Mg(2+)</name>
        <dbReference type="ChEBI" id="CHEBI:18420"/>
    </cofactor>
</comment>
<evidence type="ECO:0000256" key="5">
    <source>
        <dbReference type="ARBA" id="ARBA00022679"/>
    </source>
</evidence>
<evidence type="ECO:0000256" key="8">
    <source>
        <dbReference type="ARBA" id="ARBA00038491"/>
    </source>
</evidence>
<feature type="region of interest" description="Disordered" evidence="9">
    <location>
        <begin position="47"/>
        <end position="133"/>
    </location>
</feature>
<proteinExistence type="inferred from homology"/>
<feature type="domain" description="PAP-associated" evidence="10">
    <location>
        <begin position="398"/>
        <end position="459"/>
    </location>
</feature>
<comment type="caution">
    <text evidence="12">The sequence shown here is derived from an EMBL/GenBank/DDBJ whole genome shotgun (WGS) entry which is preliminary data.</text>
</comment>
<dbReference type="Gene3D" id="1.10.1410.10">
    <property type="match status" value="1"/>
</dbReference>
<dbReference type="GO" id="GO:0031123">
    <property type="term" value="P:RNA 3'-end processing"/>
    <property type="evidence" value="ECO:0007669"/>
    <property type="project" value="TreeGrafter"/>
</dbReference>
<evidence type="ECO:0000256" key="7">
    <source>
        <dbReference type="ARBA" id="ARBA00022842"/>
    </source>
</evidence>
<keyword evidence="5" id="KW-0808">Transferase</keyword>
<organism evidence="12 13">
    <name type="scientific">Eumeta variegata</name>
    <name type="common">Bagworm moth</name>
    <name type="synonym">Eumeta japonica</name>
    <dbReference type="NCBI Taxonomy" id="151549"/>
    <lineage>
        <taxon>Eukaryota</taxon>
        <taxon>Metazoa</taxon>
        <taxon>Ecdysozoa</taxon>
        <taxon>Arthropoda</taxon>
        <taxon>Hexapoda</taxon>
        <taxon>Insecta</taxon>
        <taxon>Pterygota</taxon>
        <taxon>Neoptera</taxon>
        <taxon>Endopterygota</taxon>
        <taxon>Lepidoptera</taxon>
        <taxon>Glossata</taxon>
        <taxon>Ditrysia</taxon>
        <taxon>Tineoidea</taxon>
        <taxon>Psychidae</taxon>
        <taxon>Oiketicinae</taxon>
        <taxon>Eumeta</taxon>
    </lineage>
</organism>
<dbReference type="GO" id="GO:0046872">
    <property type="term" value="F:metal ion binding"/>
    <property type="evidence" value="ECO:0007669"/>
    <property type="project" value="UniProtKB-KW"/>
</dbReference>
<keyword evidence="4" id="KW-0963">Cytoplasm</keyword>
<protein>
    <submittedName>
        <fullName evidence="12">Poly(A) RNA polymerase gld-2 homolog A</fullName>
    </submittedName>
</protein>
<feature type="domain" description="Poly(A) RNA polymerase mitochondrial-like central palm" evidence="11">
    <location>
        <begin position="223"/>
        <end position="334"/>
    </location>
</feature>
<dbReference type="EMBL" id="BGZK01000821">
    <property type="protein sequence ID" value="GBP61747.1"/>
    <property type="molecule type" value="Genomic_DNA"/>
</dbReference>
<keyword evidence="13" id="KW-1185">Reference proteome</keyword>
<evidence type="ECO:0000313" key="12">
    <source>
        <dbReference type="EMBL" id="GBP61747.1"/>
    </source>
</evidence>
<evidence type="ECO:0000259" key="11">
    <source>
        <dbReference type="Pfam" id="PF22600"/>
    </source>
</evidence>
<reference evidence="12 13" key="1">
    <citation type="journal article" date="2019" name="Commun. Biol.">
        <title>The bagworm genome reveals a unique fibroin gene that provides high tensile strength.</title>
        <authorList>
            <person name="Kono N."/>
            <person name="Nakamura H."/>
            <person name="Ohtoshi R."/>
            <person name="Tomita M."/>
            <person name="Numata K."/>
            <person name="Arakawa K."/>
        </authorList>
    </citation>
    <scope>NUCLEOTIDE SEQUENCE [LARGE SCALE GENOMIC DNA]</scope>
</reference>
<accession>A0A4C1XHQ6</accession>
<evidence type="ECO:0000256" key="3">
    <source>
        <dbReference type="ARBA" id="ARBA00004496"/>
    </source>
</evidence>
<dbReference type="InterPro" id="IPR002058">
    <property type="entry name" value="PAP_assoc"/>
</dbReference>
<dbReference type="GO" id="GO:0005737">
    <property type="term" value="C:cytoplasm"/>
    <property type="evidence" value="ECO:0007669"/>
    <property type="project" value="UniProtKB-SubCell"/>
</dbReference>
<feature type="compositionally biased region" description="Basic and acidic residues" evidence="9">
    <location>
        <begin position="124"/>
        <end position="133"/>
    </location>
</feature>
<dbReference type="SUPFAM" id="SSF81301">
    <property type="entry name" value="Nucleotidyltransferase"/>
    <property type="match status" value="1"/>
</dbReference>
<dbReference type="InterPro" id="IPR043519">
    <property type="entry name" value="NT_sf"/>
</dbReference>
<dbReference type="Proteomes" id="UP000299102">
    <property type="component" value="Unassembled WGS sequence"/>
</dbReference>
<dbReference type="Pfam" id="PF03828">
    <property type="entry name" value="PAP_assoc"/>
    <property type="match status" value="1"/>
</dbReference>
<dbReference type="AlphaFoldDB" id="A0A4C1XHQ6"/>
<evidence type="ECO:0000256" key="1">
    <source>
        <dbReference type="ARBA" id="ARBA00001936"/>
    </source>
</evidence>
<comment type="subcellular location">
    <subcellularLocation>
        <location evidence="3">Cytoplasm</location>
    </subcellularLocation>
</comment>
<feature type="compositionally biased region" description="Polar residues" evidence="9">
    <location>
        <begin position="47"/>
        <end position="61"/>
    </location>
</feature>
<gene>
    <name evidence="12" type="primary">Gld2</name>
    <name evidence="12" type="ORF">EVAR_31075_1</name>
</gene>
<evidence type="ECO:0000256" key="4">
    <source>
        <dbReference type="ARBA" id="ARBA00022490"/>
    </source>
</evidence>
<evidence type="ECO:0000259" key="10">
    <source>
        <dbReference type="Pfam" id="PF03828"/>
    </source>
</evidence>
<dbReference type="Gene3D" id="3.30.460.10">
    <property type="entry name" value="Beta Polymerase, domain 2"/>
    <property type="match status" value="1"/>
</dbReference>
<keyword evidence="7" id="KW-0460">Magnesium</keyword>
<sequence length="496" mass="56701">MNEEMTTMYHGGNGLGKSPATYTIQNQMERSGPRQCPLEVLQYMGNTNTPRNCTYGPNGQNLPRRPQPRKDRLQKNINDGTAFGYDSDDSSLSSNASGSAKSSEKGDTVFHASDVSNGNTMESKTVREWRGRPRRELRPRRIAPDRYLHAAYGYQVKFAPDDLLNDLYCQQLMRLKQKVEKKRPEFINRKGVVFHHHNAIPHLLPLGKYLESLVGRGSKWDTLSQELWDKFVTSQQTEDTFRKKMLVWRYLYITVKSVYPRYGLYVVGSTMSGFGLDSSDMDLCLFVRPAEDMDSRTSAIIHLGYILNYVRNVDSMDWRVRPLVVITKLWARAHNINDARQRTLSSYSLTLMVIHFLQHGTSPAVLPCVCVRAAWWEYAGGAAAARWPTAQRSLNRQSLGELFAALLHYYGSFPYDKMAVSVRIGRPVPVSECRAARSYKNDPQQWKYLCVEEPFDLTNTARSVYDPESFEKIVNAFKESHQRLAAGVRLADAWPR</sequence>
<dbReference type="GO" id="GO:0003676">
    <property type="term" value="F:nucleic acid binding"/>
    <property type="evidence" value="ECO:0007669"/>
    <property type="project" value="InterPro"/>
</dbReference>
<evidence type="ECO:0000256" key="9">
    <source>
        <dbReference type="SAM" id="MobiDB-lite"/>
    </source>
</evidence>
<dbReference type="SUPFAM" id="SSF81631">
    <property type="entry name" value="PAP/OAS1 substrate-binding domain"/>
    <property type="match status" value="1"/>
</dbReference>